<evidence type="ECO:0000256" key="3">
    <source>
        <dbReference type="ARBA" id="ARBA00023295"/>
    </source>
</evidence>
<dbReference type="InterPro" id="IPR018077">
    <property type="entry name" value="Glyco_hydro_fam25_subgr"/>
</dbReference>
<dbReference type="Gene3D" id="3.20.20.80">
    <property type="entry name" value="Glycosidases"/>
    <property type="match status" value="1"/>
</dbReference>
<dbReference type="InterPro" id="IPR017853">
    <property type="entry name" value="GH"/>
</dbReference>
<evidence type="ECO:0000256" key="1">
    <source>
        <dbReference type="ARBA" id="ARBA00010646"/>
    </source>
</evidence>
<keyword evidence="3" id="KW-0326">Glycosidase</keyword>
<dbReference type="GO" id="GO:0016052">
    <property type="term" value="P:carbohydrate catabolic process"/>
    <property type="evidence" value="ECO:0007669"/>
    <property type="project" value="TreeGrafter"/>
</dbReference>
<evidence type="ECO:0000313" key="4">
    <source>
        <dbReference type="EMBL" id="QIG81995.1"/>
    </source>
</evidence>
<dbReference type="Pfam" id="PF01183">
    <property type="entry name" value="Glyco_hydro_25"/>
    <property type="match status" value="1"/>
</dbReference>
<gene>
    <name evidence="4" type="ORF">G5C33_15965</name>
</gene>
<dbReference type="GO" id="GO:0003796">
    <property type="term" value="F:lysozyme activity"/>
    <property type="evidence" value="ECO:0007669"/>
    <property type="project" value="InterPro"/>
</dbReference>
<dbReference type="Proteomes" id="UP000501568">
    <property type="component" value="Chromosome"/>
</dbReference>
<protein>
    <submittedName>
        <fullName evidence="4">Lysozyme</fullName>
    </submittedName>
</protein>
<keyword evidence="5" id="KW-1185">Reference proteome</keyword>
<dbReference type="GO" id="GO:0009253">
    <property type="term" value="P:peptidoglycan catabolic process"/>
    <property type="evidence" value="ECO:0007669"/>
    <property type="project" value="InterPro"/>
</dbReference>
<dbReference type="PANTHER" id="PTHR34135">
    <property type="entry name" value="LYSOZYME"/>
    <property type="match status" value="1"/>
</dbReference>
<dbReference type="InterPro" id="IPR002053">
    <property type="entry name" value="Glyco_hydro_25"/>
</dbReference>
<dbReference type="GO" id="GO:0016998">
    <property type="term" value="P:cell wall macromolecule catabolic process"/>
    <property type="evidence" value="ECO:0007669"/>
    <property type="project" value="InterPro"/>
</dbReference>
<dbReference type="PROSITE" id="PS51904">
    <property type="entry name" value="GLYCOSYL_HYDROL_F25_2"/>
    <property type="match status" value="1"/>
</dbReference>
<evidence type="ECO:0000256" key="2">
    <source>
        <dbReference type="ARBA" id="ARBA00022801"/>
    </source>
</evidence>
<accession>A0A6G6YAN6</accession>
<organism evidence="4 5">
    <name type="scientific">Stakelama tenebrarum</name>
    <dbReference type="NCBI Taxonomy" id="2711215"/>
    <lineage>
        <taxon>Bacteria</taxon>
        <taxon>Pseudomonadati</taxon>
        <taxon>Pseudomonadota</taxon>
        <taxon>Alphaproteobacteria</taxon>
        <taxon>Sphingomonadales</taxon>
        <taxon>Sphingomonadaceae</taxon>
        <taxon>Stakelama</taxon>
    </lineage>
</organism>
<dbReference type="SMART" id="SM00641">
    <property type="entry name" value="Glyco_25"/>
    <property type="match status" value="1"/>
</dbReference>
<dbReference type="EMBL" id="CP049109">
    <property type="protein sequence ID" value="QIG81995.1"/>
    <property type="molecule type" value="Genomic_DNA"/>
</dbReference>
<reference evidence="4 5" key="1">
    <citation type="submission" date="2020-02" db="EMBL/GenBank/DDBJ databases">
        <authorList>
            <person name="Zheng R.K."/>
            <person name="Sun C.M."/>
        </authorList>
    </citation>
    <scope>NUCLEOTIDE SEQUENCE [LARGE SCALE GENOMIC DNA]</scope>
    <source>
        <strain evidence="5">zrk23</strain>
    </source>
</reference>
<evidence type="ECO:0000313" key="5">
    <source>
        <dbReference type="Proteomes" id="UP000501568"/>
    </source>
</evidence>
<dbReference type="SUPFAM" id="SSF51445">
    <property type="entry name" value="(Trans)glycosidases"/>
    <property type="match status" value="1"/>
</dbReference>
<proteinExistence type="inferred from homology"/>
<dbReference type="AlphaFoldDB" id="A0A6G6YAN6"/>
<sequence length="203" mass="22840">MIAADWRPAEADYPRQGIDVSHHQGAIDWDALPDEVDFAYIKASEGGDHRDDRFAENWRGARSAGIARGAYHYFSLCTPGAEQANNFIATVPASRDMLPPAVDLEFGGNCSERLTPDALATELTLFITRVEARYGRRVVLYLTREFEGGYEISRRFPDQPLWLRSIVLKPDWGTRPWSLWQASSFRRIPGISGGVDWNVAARP</sequence>
<dbReference type="KEGG" id="spzr:G5C33_15965"/>
<name>A0A6G6YAN6_9SPHN</name>
<comment type="similarity">
    <text evidence="1">Belongs to the glycosyl hydrolase 25 family.</text>
</comment>
<keyword evidence="2" id="KW-0378">Hydrolase</keyword>
<dbReference type="PANTHER" id="PTHR34135:SF2">
    <property type="entry name" value="LYSOZYME"/>
    <property type="match status" value="1"/>
</dbReference>